<gene>
    <name evidence="11" type="primary">recN</name>
    <name evidence="11" type="ORF">DTO96_100245</name>
</gene>
<keyword evidence="6" id="KW-0067">ATP-binding</keyword>
<dbReference type="GO" id="GO:0006281">
    <property type="term" value="P:DNA repair"/>
    <property type="evidence" value="ECO:0007669"/>
    <property type="project" value="UniProtKB-KW"/>
</dbReference>
<evidence type="ECO:0000256" key="3">
    <source>
        <dbReference type="ARBA" id="ARBA00021315"/>
    </source>
</evidence>
<dbReference type="SUPFAM" id="SSF52540">
    <property type="entry name" value="P-loop containing nucleoside triphosphate hydrolases"/>
    <property type="match status" value="1"/>
</dbReference>
<proteinExistence type="inferred from homology"/>
<comment type="similarity">
    <text evidence="2 9">Belongs to the RecN family.</text>
</comment>
<dbReference type="RefSeq" id="WP_114561825.1">
    <property type="nucleotide sequence ID" value="NZ_CP031124.1"/>
</dbReference>
<evidence type="ECO:0000256" key="2">
    <source>
        <dbReference type="ARBA" id="ARBA00009441"/>
    </source>
</evidence>
<dbReference type="KEGG" id="hyf:DTO96_100245"/>
<dbReference type="FunFam" id="3.40.50.300:FF:000356">
    <property type="entry name" value="DNA repair protein RecN"/>
    <property type="match status" value="1"/>
</dbReference>
<dbReference type="GO" id="GO:0005524">
    <property type="term" value="F:ATP binding"/>
    <property type="evidence" value="ECO:0007669"/>
    <property type="project" value="UniProtKB-KW"/>
</dbReference>
<organism evidence="11 12">
    <name type="scientific">Ephemeroptericola cinctiostellae</name>
    <dbReference type="NCBI Taxonomy" id="2268024"/>
    <lineage>
        <taxon>Bacteria</taxon>
        <taxon>Pseudomonadati</taxon>
        <taxon>Pseudomonadota</taxon>
        <taxon>Betaproteobacteria</taxon>
        <taxon>Burkholderiales</taxon>
        <taxon>Burkholderiaceae</taxon>
        <taxon>Ephemeroptericola</taxon>
    </lineage>
</organism>
<dbReference type="PANTHER" id="PTHR11059">
    <property type="entry name" value="DNA REPAIR PROTEIN RECN"/>
    <property type="match status" value="1"/>
</dbReference>
<evidence type="ECO:0000259" key="10">
    <source>
        <dbReference type="Pfam" id="PF02463"/>
    </source>
</evidence>
<dbReference type="InterPro" id="IPR003395">
    <property type="entry name" value="RecF/RecN/SMC_N"/>
</dbReference>
<dbReference type="GO" id="GO:0006310">
    <property type="term" value="P:DNA recombination"/>
    <property type="evidence" value="ECO:0007669"/>
    <property type="project" value="InterPro"/>
</dbReference>
<evidence type="ECO:0000256" key="4">
    <source>
        <dbReference type="ARBA" id="ARBA00022741"/>
    </source>
</evidence>
<keyword evidence="4" id="KW-0547">Nucleotide-binding</keyword>
<comment type="function">
    <text evidence="1 9">May be involved in recombinational repair of damaged DNA.</text>
</comment>
<evidence type="ECO:0000256" key="5">
    <source>
        <dbReference type="ARBA" id="ARBA00022763"/>
    </source>
</evidence>
<keyword evidence="5 9" id="KW-0227">DNA damage</keyword>
<dbReference type="PIRSF" id="PIRSF003128">
    <property type="entry name" value="RecN"/>
    <property type="match status" value="1"/>
</dbReference>
<keyword evidence="7 9" id="KW-0234">DNA repair</keyword>
<evidence type="ECO:0000256" key="6">
    <source>
        <dbReference type="ARBA" id="ARBA00022840"/>
    </source>
</evidence>
<evidence type="ECO:0000313" key="11">
    <source>
        <dbReference type="EMBL" id="AXF84536.1"/>
    </source>
</evidence>
<dbReference type="InterPro" id="IPR027417">
    <property type="entry name" value="P-loop_NTPase"/>
</dbReference>
<dbReference type="OrthoDB" id="9806954at2"/>
<dbReference type="Pfam" id="PF02463">
    <property type="entry name" value="SMC_N"/>
    <property type="match status" value="1"/>
</dbReference>
<dbReference type="PANTHER" id="PTHR11059:SF0">
    <property type="entry name" value="DNA REPAIR PROTEIN RECN"/>
    <property type="match status" value="1"/>
</dbReference>
<evidence type="ECO:0000256" key="8">
    <source>
        <dbReference type="ARBA" id="ARBA00033408"/>
    </source>
</evidence>
<dbReference type="EMBL" id="CP031124">
    <property type="protein sequence ID" value="AXF84536.1"/>
    <property type="molecule type" value="Genomic_DNA"/>
</dbReference>
<sequence length="570" mass="61848">MLTRLSLRHFVIVKALDLDIESGFTVLTGETGAGKSIVLDAIGLLLGDRADVNMVAQGAERAEVSAEFNSNPVLMAWLEEAGLAGDDDVILIRRTIDAQGKSRAFINGISATLGQLRELGEQLVHIHGQHAHQQLLKSSAQRELLDEHARQQQLKVSAQRELLDEHAELFELRSAVHAAFSAWQTAKKLRDTAETDAAELMGKLETLTWQLDGLNALAPQADEWDHLLMEHTRLAHASTLIQGTASAAHQLTEVEASVVDQLSEQLQALMPLARLDERLNEAVEMLDVAVINVQEAGQLLNSYAQRADLDEGTWLTLDARLGDWHEQARKFRIAPEGLHAHWLHLQTQLHDLQQGLDLEQLIAQEQAMAAAYQTKALALRTSRTAAAQKLSTAVTASMQTLNMTGGQFGIELTEATPAAHGMDAIEFKVAGHAGVALQALNKVASGGELARISLALSVITSAANPVPTLIFDEVDSGIGGAVAEVVGKLLAQLGQERQVLCVTHLPQVAAQGEHHWQVSKSTRNNVTTSQIHPLNTEERIEEIARMLGGVDISVTTRNHAREMLSLSSLS</sequence>
<evidence type="ECO:0000256" key="9">
    <source>
        <dbReference type="PIRNR" id="PIRNR003128"/>
    </source>
</evidence>
<accession>A0A345D848</accession>
<dbReference type="Gene3D" id="3.40.50.300">
    <property type="entry name" value="P-loop containing nucleotide triphosphate hydrolases"/>
    <property type="match status" value="2"/>
</dbReference>
<dbReference type="CDD" id="cd03241">
    <property type="entry name" value="ABC_RecN"/>
    <property type="match status" value="2"/>
</dbReference>
<dbReference type="GO" id="GO:0043590">
    <property type="term" value="C:bacterial nucleoid"/>
    <property type="evidence" value="ECO:0007669"/>
    <property type="project" value="TreeGrafter"/>
</dbReference>
<dbReference type="AlphaFoldDB" id="A0A345D848"/>
<evidence type="ECO:0000313" key="12">
    <source>
        <dbReference type="Proteomes" id="UP000252182"/>
    </source>
</evidence>
<dbReference type="Proteomes" id="UP000252182">
    <property type="component" value="Chromosome"/>
</dbReference>
<keyword evidence="12" id="KW-1185">Reference proteome</keyword>
<protein>
    <recommendedName>
        <fullName evidence="3 9">DNA repair protein RecN</fullName>
    </recommendedName>
    <alternativeName>
        <fullName evidence="8 9">Recombination protein N</fullName>
    </alternativeName>
</protein>
<evidence type="ECO:0000256" key="7">
    <source>
        <dbReference type="ARBA" id="ARBA00023204"/>
    </source>
</evidence>
<evidence type="ECO:0000256" key="1">
    <source>
        <dbReference type="ARBA" id="ARBA00003618"/>
    </source>
</evidence>
<reference evidence="12" key="1">
    <citation type="submission" date="2018-07" db="EMBL/GenBank/DDBJ databases">
        <authorList>
            <person name="Kim H."/>
        </authorList>
    </citation>
    <scope>NUCLEOTIDE SEQUENCE [LARGE SCALE GENOMIC DNA]</scope>
    <source>
        <strain evidence="12">F02</strain>
    </source>
</reference>
<dbReference type="GO" id="GO:0009432">
    <property type="term" value="P:SOS response"/>
    <property type="evidence" value="ECO:0007669"/>
    <property type="project" value="TreeGrafter"/>
</dbReference>
<feature type="domain" description="RecF/RecN/SMC N-terminal" evidence="10">
    <location>
        <begin position="2"/>
        <end position="522"/>
    </location>
</feature>
<dbReference type="InterPro" id="IPR004604">
    <property type="entry name" value="DNA_recomb/repair_RecN"/>
</dbReference>
<name>A0A345D848_9BURK</name>